<dbReference type="EMBL" id="JBHSLI010000020">
    <property type="protein sequence ID" value="MFC5295873.1"/>
    <property type="molecule type" value="Genomic_DNA"/>
</dbReference>
<evidence type="ECO:0000313" key="2">
    <source>
        <dbReference type="EMBL" id="MFC5295873.1"/>
    </source>
</evidence>
<name>A0ABW0FB36_9HYPH</name>
<dbReference type="RefSeq" id="WP_260349787.1">
    <property type="nucleotide sequence ID" value="NZ_JAOAOS010000034.1"/>
</dbReference>
<dbReference type="Proteomes" id="UP001595976">
    <property type="component" value="Unassembled WGS sequence"/>
</dbReference>
<gene>
    <name evidence="2" type="ORF">ACFPK2_23080</name>
</gene>
<comment type="caution">
    <text evidence="2">The sequence shown here is derived from an EMBL/GenBank/DDBJ whole genome shotgun (WGS) entry which is preliminary data.</text>
</comment>
<organism evidence="2 3">
    <name type="scientific">Bosea minatitlanensis</name>
    <dbReference type="NCBI Taxonomy" id="128782"/>
    <lineage>
        <taxon>Bacteria</taxon>
        <taxon>Pseudomonadati</taxon>
        <taxon>Pseudomonadota</taxon>
        <taxon>Alphaproteobacteria</taxon>
        <taxon>Hyphomicrobiales</taxon>
        <taxon>Boseaceae</taxon>
        <taxon>Bosea</taxon>
    </lineage>
</organism>
<feature type="region of interest" description="Disordered" evidence="1">
    <location>
        <begin position="1"/>
        <end position="69"/>
    </location>
</feature>
<reference evidence="3" key="1">
    <citation type="journal article" date="2019" name="Int. J. Syst. Evol. Microbiol.">
        <title>The Global Catalogue of Microorganisms (GCM) 10K type strain sequencing project: providing services to taxonomists for standard genome sequencing and annotation.</title>
        <authorList>
            <consortium name="The Broad Institute Genomics Platform"/>
            <consortium name="The Broad Institute Genome Sequencing Center for Infectious Disease"/>
            <person name="Wu L."/>
            <person name="Ma J."/>
        </authorList>
    </citation>
    <scope>NUCLEOTIDE SEQUENCE [LARGE SCALE GENOMIC DNA]</scope>
    <source>
        <strain evidence="3">CGMCC 1.15643</strain>
    </source>
</reference>
<feature type="non-terminal residue" evidence="2">
    <location>
        <position position="69"/>
    </location>
</feature>
<keyword evidence="3" id="KW-1185">Reference proteome</keyword>
<feature type="compositionally biased region" description="Basic residues" evidence="1">
    <location>
        <begin position="37"/>
        <end position="46"/>
    </location>
</feature>
<evidence type="ECO:0000256" key="1">
    <source>
        <dbReference type="SAM" id="MobiDB-lite"/>
    </source>
</evidence>
<sequence>MVLVKTQHTEVSFDLPEGKPARTPPSTFLFLSSIVKQQRHPSKPRRQPPDPEKPSGPNALPVSEARQQP</sequence>
<feature type="compositionally biased region" description="Polar residues" evidence="1">
    <location>
        <begin position="24"/>
        <end position="36"/>
    </location>
</feature>
<protein>
    <submittedName>
        <fullName evidence="2">Uncharacterized protein</fullName>
    </submittedName>
</protein>
<evidence type="ECO:0000313" key="3">
    <source>
        <dbReference type="Proteomes" id="UP001595976"/>
    </source>
</evidence>
<proteinExistence type="predicted"/>
<accession>A0ABW0FB36</accession>